<evidence type="ECO:0008006" key="3">
    <source>
        <dbReference type="Google" id="ProtNLM"/>
    </source>
</evidence>
<dbReference type="EMBL" id="BIFS01000002">
    <property type="protein sequence ID" value="GCE24033.1"/>
    <property type="molecule type" value="Genomic_DNA"/>
</dbReference>
<proteinExistence type="predicted"/>
<dbReference type="PANTHER" id="PTHR43739:SF5">
    <property type="entry name" value="EXO-ALPHA-SIALIDASE"/>
    <property type="match status" value="1"/>
</dbReference>
<sequence length="161" mass="18383">MVTAAYPTGTVLLLAGTRQGLFLLTSQDRVRWNIQATSLQRHDARIFYAMFDPHNHYRLFAADNRQRVAFLRYSDDFGVSWQEPEESISFPTTGPNGQAEIWYIEPGRPQAPQTLYAGTGPADLWISYDSGNHWQRNAALNEKARHEQWENGEVGPVYIVL</sequence>
<dbReference type="Proteomes" id="UP000287188">
    <property type="component" value="Unassembled WGS sequence"/>
</dbReference>
<dbReference type="InterPro" id="IPR015943">
    <property type="entry name" value="WD40/YVTN_repeat-like_dom_sf"/>
</dbReference>
<organism evidence="1 2">
    <name type="scientific">Dictyobacter kobayashii</name>
    <dbReference type="NCBI Taxonomy" id="2014872"/>
    <lineage>
        <taxon>Bacteria</taxon>
        <taxon>Bacillati</taxon>
        <taxon>Chloroflexota</taxon>
        <taxon>Ktedonobacteria</taxon>
        <taxon>Ktedonobacterales</taxon>
        <taxon>Dictyobacteraceae</taxon>
        <taxon>Dictyobacter</taxon>
    </lineage>
</organism>
<evidence type="ECO:0000313" key="1">
    <source>
        <dbReference type="EMBL" id="GCE24033.1"/>
    </source>
</evidence>
<evidence type="ECO:0000313" key="2">
    <source>
        <dbReference type="Proteomes" id="UP000287188"/>
    </source>
</evidence>
<dbReference type="GO" id="GO:0010411">
    <property type="term" value="P:xyloglucan metabolic process"/>
    <property type="evidence" value="ECO:0007669"/>
    <property type="project" value="TreeGrafter"/>
</dbReference>
<dbReference type="Gene3D" id="2.130.10.10">
    <property type="entry name" value="YVTN repeat-like/Quinoprotein amine dehydrogenase"/>
    <property type="match status" value="1"/>
</dbReference>
<dbReference type="PANTHER" id="PTHR43739">
    <property type="entry name" value="XYLOGLUCANASE (EUROFUNG)"/>
    <property type="match status" value="1"/>
</dbReference>
<dbReference type="CDD" id="cd15482">
    <property type="entry name" value="Sialidase_non-viral"/>
    <property type="match status" value="1"/>
</dbReference>
<dbReference type="RefSeq" id="WP_126557329.1">
    <property type="nucleotide sequence ID" value="NZ_BIFS01000002.1"/>
</dbReference>
<name>A0A402AYA0_9CHLR</name>
<dbReference type="InterPro" id="IPR052025">
    <property type="entry name" value="Xyloglucanase_GH74"/>
</dbReference>
<dbReference type="AlphaFoldDB" id="A0A402AYA0"/>
<keyword evidence="2" id="KW-1185">Reference proteome</keyword>
<reference evidence="2" key="1">
    <citation type="submission" date="2018-12" db="EMBL/GenBank/DDBJ databases">
        <title>Tengunoibacter tsumagoiensis gen. nov., sp. nov., Dictyobacter kobayashii sp. nov., D. alpinus sp. nov., and D. joshuensis sp. nov. and description of Dictyobacteraceae fam. nov. within the order Ktedonobacterales isolated from Tengu-no-mugimeshi.</title>
        <authorList>
            <person name="Wang C.M."/>
            <person name="Zheng Y."/>
            <person name="Sakai Y."/>
            <person name="Toyoda A."/>
            <person name="Minakuchi Y."/>
            <person name="Abe K."/>
            <person name="Yokota A."/>
            <person name="Yabe S."/>
        </authorList>
    </citation>
    <scope>NUCLEOTIDE SEQUENCE [LARGE SCALE GENOMIC DNA]</scope>
    <source>
        <strain evidence="2">Uno11</strain>
    </source>
</reference>
<gene>
    <name evidence="1" type="ORF">KDK_78330</name>
</gene>
<dbReference type="OrthoDB" id="9757947at2"/>
<protein>
    <recommendedName>
        <fullName evidence="3">Glycosyl hydrolase</fullName>
    </recommendedName>
</protein>
<dbReference type="SUPFAM" id="SSF110296">
    <property type="entry name" value="Oligoxyloglucan reducing end-specific cellobiohydrolase"/>
    <property type="match status" value="1"/>
</dbReference>
<comment type="caution">
    <text evidence="1">The sequence shown here is derived from an EMBL/GenBank/DDBJ whole genome shotgun (WGS) entry which is preliminary data.</text>
</comment>
<accession>A0A402AYA0</accession>